<keyword evidence="2" id="KW-1185">Reference proteome</keyword>
<reference evidence="1 2" key="2">
    <citation type="journal article" date="2016" name="Int. J. Syst. Evol. Microbiol.">
        <title>Bacillus gobiensis sp. nov., isolated from a soil sample.</title>
        <authorList>
            <person name="Liu B."/>
            <person name="Liu G.H."/>
            <person name="Cetin S."/>
            <person name="Schumann P."/>
            <person name="Pan Z.Z."/>
            <person name="Chen Q.Q."/>
        </authorList>
    </citation>
    <scope>NUCLEOTIDE SEQUENCE [LARGE SCALE GENOMIC DNA]</scope>
    <source>
        <strain evidence="1 2">FJAT-4402</strain>
    </source>
</reference>
<protein>
    <recommendedName>
        <fullName evidence="3">Twin-arginine translocation signal domain-containing protein</fullName>
    </recommendedName>
</protein>
<dbReference type="STRING" id="1441095.AM592_14235"/>
<accession>A0A0M3RA59</accession>
<sequence>MSNRYNRRGFLKAGGIGVGALAAGTLVFPGKSEAATQDASKIEEVKSSDFPRNEGETDDTKRLQRLIDASEAAGWAPIHLNENNAYVITDTIHINSGDTKPLISGKGFRRTVINGEKLPSGKPAIKVSGGSGVMTGGRLYGIGFYGNSNSIGVEIAGTNGFRIDFCQFEINRIGILFHNERYSEFTEYNVASDCDFRGSCNTAIEYRQSNGVESFHGSGLKGCTINQGAEETEPKIRIGEGCFPFNAPLDFNIWTRKTTPIIKNEGKEPATFHGNISIESFGQGDIQYKTELVSKNDRPVYFIGAASALDDQSQLGNLVLCEGVQVNPDRTVSVQRKNGLHVFELTTGANQTISIPSGISSIITVSLKAADYEYSYTLLAHRNDGEDKGSVTNLSLHQNHNAAMYYGPTFSVETGKLVITNNNFPADVVSAYVSVLDIGAIF</sequence>
<dbReference type="RefSeq" id="WP_053604411.1">
    <property type="nucleotide sequence ID" value="NZ_CP012600.1"/>
</dbReference>
<reference evidence="2" key="1">
    <citation type="submission" date="2015-08" db="EMBL/GenBank/DDBJ databases">
        <title>Genome sequencing project for genomic taxonomy and phylogenomics of Bacillus-like bacteria.</title>
        <authorList>
            <person name="Liu B."/>
            <person name="Wang J."/>
            <person name="Zhu Y."/>
            <person name="Liu G."/>
            <person name="Chen Q."/>
            <person name="Chen Z."/>
            <person name="Lan J."/>
            <person name="Che J."/>
            <person name="Ge C."/>
            <person name="Shi H."/>
            <person name="Pan Z."/>
            <person name="Liu X."/>
        </authorList>
    </citation>
    <scope>NUCLEOTIDE SEQUENCE [LARGE SCALE GENOMIC DNA]</scope>
    <source>
        <strain evidence="2">FJAT-4402</strain>
    </source>
</reference>
<dbReference type="SUPFAM" id="SSF51126">
    <property type="entry name" value="Pectin lyase-like"/>
    <property type="match status" value="1"/>
</dbReference>
<dbReference type="Proteomes" id="UP000067625">
    <property type="component" value="Chromosome"/>
</dbReference>
<dbReference type="PROSITE" id="PS51318">
    <property type="entry name" value="TAT"/>
    <property type="match status" value="1"/>
</dbReference>
<dbReference type="OrthoDB" id="952859at2"/>
<dbReference type="InterPro" id="IPR011050">
    <property type="entry name" value="Pectin_lyase_fold/virulence"/>
</dbReference>
<evidence type="ECO:0008006" key="3">
    <source>
        <dbReference type="Google" id="ProtNLM"/>
    </source>
</evidence>
<evidence type="ECO:0000313" key="2">
    <source>
        <dbReference type="Proteomes" id="UP000067625"/>
    </source>
</evidence>
<gene>
    <name evidence="1" type="ORF">AM592_14235</name>
</gene>
<organism evidence="1 2">
    <name type="scientific">Bacillus gobiensis</name>
    <dbReference type="NCBI Taxonomy" id="1441095"/>
    <lineage>
        <taxon>Bacteria</taxon>
        <taxon>Bacillati</taxon>
        <taxon>Bacillota</taxon>
        <taxon>Bacilli</taxon>
        <taxon>Bacillales</taxon>
        <taxon>Bacillaceae</taxon>
        <taxon>Bacillus</taxon>
    </lineage>
</organism>
<dbReference type="EMBL" id="CP012600">
    <property type="protein sequence ID" value="ALC82606.1"/>
    <property type="molecule type" value="Genomic_DNA"/>
</dbReference>
<name>A0A0M3RA59_9BACI</name>
<dbReference type="NCBIfam" id="TIGR01409">
    <property type="entry name" value="TAT_signal_seq"/>
    <property type="match status" value="1"/>
</dbReference>
<dbReference type="PATRIC" id="fig|1441095.3.peg.3136"/>
<proteinExistence type="predicted"/>
<dbReference type="InterPro" id="IPR006311">
    <property type="entry name" value="TAT_signal"/>
</dbReference>
<evidence type="ECO:0000313" key="1">
    <source>
        <dbReference type="EMBL" id="ALC82606.1"/>
    </source>
</evidence>
<dbReference type="AlphaFoldDB" id="A0A0M3RA59"/>
<dbReference type="InterPro" id="IPR019546">
    <property type="entry name" value="TAT_signal_bac_arc"/>
</dbReference>